<dbReference type="PANTHER" id="PTHR42678">
    <property type="entry name" value="AMIDASE"/>
    <property type="match status" value="1"/>
</dbReference>
<protein>
    <submittedName>
        <fullName evidence="2">Amidase</fullName>
    </submittedName>
</protein>
<dbReference type="PANTHER" id="PTHR42678:SF34">
    <property type="entry name" value="OS04G0183300 PROTEIN"/>
    <property type="match status" value="1"/>
</dbReference>
<dbReference type="Pfam" id="PF01425">
    <property type="entry name" value="Amidase"/>
    <property type="match status" value="1"/>
</dbReference>
<dbReference type="AlphaFoldDB" id="A0A366EGU6"/>
<gene>
    <name evidence="2" type="ORF">DES48_102431</name>
</gene>
<feature type="domain" description="Amidase" evidence="1">
    <location>
        <begin position="26"/>
        <end position="416"/>
    </location>
</feature>
<comment type="caution">
    <text evidence="2">The sequence shown here is derived from an EMBL/GenBank/DDBJ whole genome shotgun (WGS) entry which is preliminary data.</text>
</comment>
<evidence type="ECO:0000259" key="1">
    <source>
        <dbReference type="Pfam" id="PF01425"/>
    </source>
</evidence>
<dbReference type="STRING" id="200904.GCA_900168775_00688"/>
<evidence type="ECO:0000313" key="2">
    <source>
        <dbReference type="EMBL" id="RBP00665.1"/>
    </source>
</evidence>
<dbReference type="Gene3D" id="3.90.1300.10">
    <property type="entry name" value="Amidase signature (AS) domain"/>
    <property type="match status" value="1"/>
</dbReference>
<accession>A0A366EGU6</accession>
<organism evidence="2 3">
    <name type="scientific">Paraliobacillus ryukyuensis</name>
    <dbReference type="NCBI Taxonomy" id="200904"/>
    <lineage>
        <taxon>Bacteria</taxon>
        <taxon>Bacillati</taxon>
        <taxon>Bacillota</taxon>
        <taxon>Bacilli</taxon>
        <taxon>Bacillales</taxon>
        <taxon>Bacillaceae</taxon>
        <taxon>Paraliobacillus</taxon>
    </lineage>
</organism>
<dbReference type="EMBL" id="QNRI01000002">
    <property type="protein sequence ID" value="RBP00665.1"/>
    <property type="molecule type" value="Genomic_DNA"/>
</dbReference>
<evidence type="ECO:0000313" key="3">
    <source>
        <dbReference type="Proteomes" id="UP000252254"/>
    </source>
</evidence>
<dbReference type="InterPro" id="IPR036928">
    <property type="entry name" value="AS_sf"/>
</dbReference>
<proteinExistence type="predicted"/>
<keyword evidence="3" id="KW-1185">Reference proteome</keyword>
<dbReference type="NCBIfam" id="NF005300">
    <property type="entry name" value="PRK06828.1"/>
    <property type="match status" value="1"/>
</dbReference>
<dbReference type="SUPFAM" id="SSF75304">
    <property type="entry name" value="Amidase signature (AS) enzymes"/>
    <property type="match status" value="1"/>
</dbReference>
<reference evidence="2 3" key="1">
    <citation type="submission" date="2018-06" db="EMBL/GenBank/DDBJ databases">
        <title>Genomic Encyclopedia of Type Strains, Phase IV (KMG-IV): sequencing the most valuable type-strain genomes for metagenomic binning, comparative biology and taxonomic classification.</title>
        <authorList>
            <person name="Goeker M."/>
        </authorList>
    </citation>
    <scope>NUCLEOTIDE SEQUENCE [LARGE SCALE GENOMIC DNA]</scope>
    <source>
        <strain evidence="2 3">DSM 15140</strain>
    </source>
</reference>
<dbReference type="OrthoDB" id="9811471at2"/>
<name>A0A366EGU6_9BACI</name>
<dbReference type="InterPro" id="IPR023631">
    <property type="entry name" value="Amidase_dom"/>
</dbReference>
<dbReference type="RefSeq" id="WP_113867505.1">
    <property type="nucleotide sequence ID" value="NZ_BAABQN010000002.1"/>
</dbReference>
<dbReference type="Proteomes" id="UP000252254">
    <property type="component" value="Unassembled WGS sequence"/>
</dbReference>
<sequence>MAITISEKNIPELQQALQARETTSVELVTSYLERIYTYDQSGPVLNSIRQVNPDALRIAEYCDENRGKTEQSPLYGIPIVIKNNINTEEKMATTAGSVALKNNYAPEDAFLVKQLRAAGAIILATTNLTEFANFMAYDMPNGYSSLGGQVLNPYGPGHFDVGGSSAGTGSAIAANFAAAGIGTETSGSILSPASSNSLVGIKPTVGLISRTGIIPISHSQDTAGPMTRCVEDAAILLTAIAVKDPEDPAMENFPGNTSKDYTVHLHNQALHGARIGIDREAFSSLSEAEQQVMEQAIVDMTEQGAIIIDSINLAQPDLDMVVMKHEFKHDLNAYLANVSAGVSAHSLADIIQYNQAHKHIALLYNQALLSDSEAMSDDPNDPAYLKSREADIYYSREAGIDKVMNELALDAILSPNNFGAGLPAKAGYPSITVSAGYTPEGKPVGVTFTSYAYQEPTLIALGYSYEQATLHRKQPNLS</sequence>